<dbReference type="Pfam" id="PF10342">
    <property type="entry name" value="Kre9_KNH"/>
    <property type="match status" value="1"/>
</dbReference>
<feature type="transmembrane region" description="Helical" evidence="3">
    <location>
        <begin position="301"/>
        <end position="324"/>
    </location>
</feature>
<dbReference type="InterPro" id="IPR018466">
    <property type="entry name" value="Kre9/Knh1-like_N"/>
</dbReference>
<keyword evidence="3" id="KW-0812">Transmembrane</keyword>
<protein>
    <recommendedName>
        <fullName evidence="4">Yeast cell wall synthesis Kre9/Knh1-like N-terminal domain-containing protein</fullName>
    </recommendedName>
</protein>
<evidence type="ECO:0000256" key="1">
    <source>
        <dbReference type="ARBA" id="ARBA00022729"/>
    </source>
</evidence>
<organism evidence="5 6">
    <name type="scientific">Daedalea quercina L-15889</name>
    <dbReference type="NCBI Taxonomy" id="1314783"/>
    <lineage>
        <taxon>Eukaryota</taxon>
        <taxon>Fungi</taxon>
        <taxon>Dikarya</taxon>
        <taxon>Basidiomycota</taxon>
        <taxon>Agaricomycotina</taxon>
        <taxon>Agaricomycetes</taxon>
        <taxon>Polyporales</taxon>
        <taxon>Fomitopsis</taxon>
    </lineage>
</organism>
<keyword evidence="6" id="KW-1185">Reference proteome</keyword>
<dbReference type="AlphaFoldDB" id="A0A165LBQ5"/>
<name>A0A165LBQ5_9APHY</name>
<sequence>MIPNPSLTKRTMSLTGRNAQSCQDYPHFLLHKLYLSTMAQASKVHRNDARDVCEASGIERRLCVKRVAGDKLGRRQATSAGFGCIIEVMMAVAVTCAPHAKRAWMVPAEPNGFFAHRQVFFLQPPSSPPSPAYTPSPSPTSAMRFFLAALAALPAARAAISIIQPSASEYWVQYETNTITWNYNAGDPSLIDIIVSNIDNTTLNGNFSIAQYVNVSAETFTVTNVTLVVGSNYQVSFLDPANASIIYATSGTFSVDAPGSDASSSSASGSASASGASGTSPSSSGSGASSSNTSSSAPKQLGMSAGGIMGVIAACGVASLSALLL</sequence>
<accession>A0A165LBQ5</accession>
<evidence type="ECO:0000313" key="6">
    <source>
        <dbReference type="Proteomes" id="UP000076727"/>
    </source>
</evidence>
<keyword evidence="3" id="KW-0472">Membrane</keyword>
<dbReference type="STRING" id="1314783.A0A165LBQ5"/>
<dbReference type="OrthoDB" id="5420143at2759"/>
<dbReference type="PANTHER" id="PTHR35185">
    <property type="entry name" value="SERINE/THREONINE-RICH PROTEIN ADG2-RELATED"/>
    <property type="match status" value="1"/>
</dbReference>
<feature type="region of interest" description="Disordered" evidence="2">
    <location>
        <begin position="264"/>
        <end position="297"/>
    </location>
</feature>
<dbReference type="InterPro" id="IPR052479">
    <property type="entry name" value="GPI-anchor_Adhesion_Reg"/>
</dbReference>
<dbReference type="EMBL" id="KV429137">
    <property type="protein sequence ID" value="KZT64207.1"/>
    <property type="molecule type" value="Genomic_DNA"/>
</dbReference>
<evidence type="ECO:0000256" key="3">
    <source>
        <dbReference type="SAM" id="Phobius"/>
    </source>
</evidence>
<keyword evidence="1" id="KW-0732">Signal</keyword>
<evidence type="ECO:0000256" key="2">
    <source>
        <dbReference type="SAM" id="MobiDB-lite"/>
    </source>
</evidence>
<keyword evidence="3" id="KW-1133">Transmembrane helix</keyword>
<proteinExistence type="predicted"/>
<evidence type="ECO:0000259" key="4">
    <source>
        <dbReference type="Pfam" id="PF10342"/>
    </source>
</evidence>
<dbReference type="Proteomes" id="UP000076727">
    <property type="component" value="Unassembled WGS sequence"/>
</dbReference>
<feature type="domain" description="Yeast cell wall synthesis Kre9/Knh1-like N-terminal" evidence="4">
    <location>
        <begin position="164"/>
        <end position="255"/>
    </location>
</feature>
<gene>
    <name evidence="5" type="ORF">DAEQUDRAFT_718421</name>
</gene>
<evidence type="ECO:0000313" key="5">
    <source>
        <dbReference type="EMBL" id="KZT64207.1"/>
    </source>
</evidence>
<dbReference type="PANTHER" id="PTHR35185:SF1">
    <property type="entry name" value="UPF0619 GPI-ANCHORED MEMBRANE PROTEIN C1322.10"/>
    <property type="match status" value="1"/>
</dbReference>
<reference evidence="5 6" key="1">
    <citation type="journal article" date="2016" name="Mol. Biol. Evol.">
        <title>Comparative Genomics of Early-Diverging Mushroom-Forming Fungi Provides Insights into the Origins of Lignocellulose Decay Capabilities.</title>
        <authorList>
            <person name="Nagy L.G."/>
            <person name="Riley R."/>
            <person name="Tritt A."/>
            <person name="Adam C."/>
            <person name="Daum C."/>
            <person name="Floudas D."/>
            <person name="Sun H."/>
            <person name="Yadav J.S."/>
            <person name="Pangilinan J."/>
            <person name="Larsson K.H."/>
            <person name="Matsuura K."/>
            <person name="Barry K."/>
            <person name="Labutti K."/>
            <person name="Kuo R."/>
            <person name="Ohm R.A."/>
            <person name="Bhattacharya S.S."/>
            <person name="Shirouzu T."/>
            <person name="Yoshinaga Y."/>
            <person name="Martin F.M."/>
            <person name="Grigoriev I.V."/>
            <person name="Hibbett D.S."/>
        </authorList>
    </citation>
    <scope>NUCLEOTIDE SEQUENCE [LARGE SCALE GENOMIC DNA]</scope>
    <source>
        <strain evidence="5 6">L-15889</strain>
    </source>
</reference>